<evidence type="ECO:0000313" key="3">
    <source>
        <dbReference type="Proteomes" id="UP000799424"/>
    </source>
</evidence>
<proteinExistence type="predicted"/>
<feature type="transmembrane region" description="Helical" evidence="1">
    <location>
        <begin position="38"/>
        <end position="65"/>
    </location>
</feature>
<reference evidence="2" key="1">
    <citation type="journal article" date="2020" name="Stud. Mycol.">
        <title>101 Dothideomycetes genomes: a test case for predicting lifestyles and emergence of pathogens.</title>
        <authorList>
            <person name="Haridas S."/>
            <person name="Albert R."/>
            <person name="Binder M."/>
            <person name="Bloem J."/>
            <person name="Labutti K."/>
            <person name="Salamov A."/>
            <person name="Andreopoulos B."/>
            <person name="Baker S."/>
            <person name="Barry K."/>
            <person name="Bills G."/>
            <person name="Bluhm B."/>
            <person name="Cannon C."/>
            <person name="Castanera R."/>
            <person name="Culley D."/>
            <person name="Daum C."/>
            <person name="Ezra D."/>
            <person name="Gonzalez J."/>
            <person name="Henrissat B."/>
            <person name="Kuo A."/>
            <person name="Liang C."/>
            <person name="Lipzen A."/>
            <person name="Lutzoni F."/>
            <person name="Magnuson J."/>
            <person name="Mondo S."/>
            <person name="Nolan M."/>
            <person name="Ohm R."/>
            <person name="Pangilinan J."/>
            <person name="Park H.-J."/>
            <person name="Ramirez L."/>
            <person name="Alfaro M."/>
            <person name="Sun H."/>
            <person name="Tritt A."/>
            <person name="Yoshinaga Y."/>
            <person name="Zwiers L.-H."/>
            <person name="Turgeon B."/>
            <person name="Goodwin S."/>
            <person name="Spatafora J."/>
            <person name="Crous P."/>
            <person name="Grigoriev I."/>
        </authorList>
    </citation>
    <scope>NUCLEOTIDE SEQUENCE</scope>
    <source>
        <strain evidence="2">CBS 113818</strain>
    </source>
</reference>
<dbReference type="EMBL" id="MU006221">
    <property type="protein sequence ID" value="KAF2828950.1"/>
    <property type="molecule type" value="Genomic_DNA"/>
</dbReference>
<dbReference type="Proteomes" id="UP000799424">
    <property type="component" value="Unassembled WGS sequence"/>
</dbReference>
<name>A0A6A7A6N4_9PLEO</name>
<dbReference type="AlphaFoldDB" id="A0A6A7A6N4"/>
<organism evidence="2 3">
    <name type="scientific">Ophiobolus disseminans</name>
    <dbReference type="NCBI Taxonomy" id="1469910"/>
    <lineage>
        <taxon>Eukaryota</taxon>
        <taxon>Fungi</taxon>
        <taxon>Dikarya</taxon>
        <taxon>Ascomycota</taxon>
        <taxon>Pezizomycotina</taxon>
        <taxon>Dothideomycetes</taxon>
        <taxon>Pleosporomycetidae</taxon>
        <taxon>Pleosporales</taxon>
        <taxon>Pleosporineae</taxon>
        <taxon>Phaeosphaeriaceae</taxon>
        <taxon>Ophiobolus</taxon>
    </lineage>
</organism>
<keyword evidence="1" id="KW-1133">Transmembrane helix</keyword>
<feature type="transmembrane region" description="Helical" evidence="1">
    <location>
        <begin position="86"/>
        <end position="106"/>
    </location>
</feature>
<evidence type="ECO:0000256" key="1">
    <source>
        <dbReference type="SAM" id="Phobius"/>
    </source>
</evidence>
<keyword evidence="3" id="KW-1185">Reference proteome</keyword>
<evidence type="ECO:0000313" key="2">
    <source>
        <dbReference type="EMBL" id="KAF2828950.1"/>
    </source>
</evidence>
<dbReference type="OrthoDB" id="3685541at2759"/>
<protein>
    <submittedName>
        <fullName evidence="2">Uncharacterized protein</fullName>
    </submittedName>
</protein>
<sequence>MTSLLTTRDVNYDFSLALLANARKSTFSNGFTCSSKRFALVASFIGSGPSITLSTSRLLLSIVLLTRRTRSLTHSTTTSTRYDKTLFSILITLFVALVATVCAAPTEILGRDITKTDNTVAPLVQCGVFNKIEEEGVMPLYANGHYENIEDATHMAGIENRTQQSNTD</sequence>
<keyword evidence="1" id="KW-0812">Transmembrane</keyword>
<accession>A0A6A7A6N4</accession>
<gene>
    <name evidence="2" type="ORF">CC86DRAFT_453714</name>
</gene>
<keyword evidence="1" id="KW-0472">Membrane</keyword>